<dbReference type="EMBL" id="FNHU01000017">
    <property type="protein sequence ID" value="SDN19453.1"/>
    <property type="molecule type" value="Genomic_DNA"/>
</dbReference>
<dbReference type="InterPro" id="IPR013094">
    <property type="entry name" value="AB_hydrolase_3"/>
</dbReference>
<dbReference type="PANTHER" id="PTHR48081:SF8">
    <property type="entry name" value="ALPHA_BETA HYDROLASE FOLD-3 DOMAIN-CONTAINING PROTEIN-RELATED"/>
    <property type="match status" value="1"/>
</dbReference>
<dbReference type="GO" id="GO:0016787">
    <property type="term" value="F:hydrolase activity"/>
    <property type="evidence" value="ECO:0007669"/>
    <property type="project" value="UniProtKB-KW"/>
</dbReference>
<dbReference type="InterPro" id="IPR050300">
    <property type="entry name" value="GDXG_lipolytic_enzyme"/>
</dbReference>
<dbReference type="InterPro" id="IPR029058">
    <property type="entry name" value="AB_hydrolase_fold"/>
</dbReference>
<protein>
    <submittedName>
        <fullName evidence="3">Acetyl esterase/lipase</fullName>
    </submittedName>
</protein>
<evidence type="ECO:0000256" key="1">
    <source>
        <dbReference type="ARBA" id="ARBA00022801"/>
    </source>
</evidence>
<evidence type="ECO:0000259" key="2">
    <source>
        <dbReference type="Pfam" id="PF07859"/>
    </source>
</evidence>
<feature type="domain" description="Alpha/beta hydrolase fold-3" evidence="2">
    <location>
        <begin position="92"/>
        <end position="311"/>
    </location>
</feature>
<dbReference type="Proteomes" id="UP000199671">
    <property type="component" value="Unassembled WGS sequence"/>
</dbReference>
<dbReference type="AlphaFoldDB" id="A0A1G9ZG53"/>
<dbReference type="Pfam" id="PF07859">
    <property type="entry name" value="Abhydrolase_3"/>
    <property type="match status" value="1"/>
</dbReference>
<dbReference type="RefSeq" id="WP_092612511.1">
    <property type="nucleotide sequence ID" value="NZ_FNHU01000017.1"/>
</dbReference>
<reference evidence="3 4" key="1">
    <citation type="submission" date="2016-10" db="EMBL/GenBank/DDBJ databases">
        <authorList>
            <person name="de Groot N.N."/>
        </authorList>
    </citation>
    <scope>NUCLEOTIDE SEQUENCE [LARGE SCALE GENOMIC DNA]</scope>
    <source>
        <strain evidence="3 4">KPR-7B</strain>
    </source>
</reference>
<evidence type="ECO:0000313" key="3">
    <source>
        <dbReference type="EMBL" id="SDN19453.1"/>
    </source>
</evidence>
<name>A0A1G9ZG53_9ACTO</name>
<dbReference type="OrthoDB" id="9803828at2"/>
<dbReference type="SUPFAM" id="SSF53474">
    <property type="entry name" value="alpha/beta-Hydrolases"/>
    <property type="match status" value="1"/>
</dbReference>
<keyword evidence="1" id="KW-0378">Hydrolase</keyword>
<accession>A0A1G9ZG53</accession>
<gene>
    <name evidence="3" type="ORF">SAMN04487766_11727</name>
</gene>
<proteinExistence type="predicted"/>
<dbReference type="PANTHER" id="PTHR48081">
    <property type="entry name" value="AB HYDROLASE SUPERFAMILY PROTEIN C4A8.06C"/>
    <property type="match status" value="1"/>
</dbReference>
<sequence>MTPTPPPRPPYEPATALVLQRLEAAGGLPPLNSATLTDRRIPIAQRRAAYLAVCPDARLHEEALVRDDGTTMPLTVVLPPDGAVQPGAPLLLSIHGGGRVMGCRFDDLAAPTAWARRFGGVVVAPEYRLAPEHPAPAAGEDCLVALTWAAEHAADYGADPGRIVVVGPSGGGGLAACLALAARDRGGPRALGYLLDYPMLDDRTGLVGPDGAVQPPSARQYPDDGLWPAHWNDWAWEQILPGRRGDPALSAHDAAGRAVDQPGGLVGLPPVFLSVAGAETFRDEVVAFASALWRDGGDCELHVWPGATHAMEHVNATWLRDGLEAARLSWLTRLLEPEDPRINLARVVGEGTFPMIAANDCGGELDDELGRPQP</sequence>
<evidence type="ECO:0000313" key="4">
    <source>
        <dbReference type="Proteomes" id="UP000199671"/>
    </source>
</evidence>
<organism evidence="3 4">
    <name type="scientific">Actinomyces ruminicola</name>
    <dbReference type="NCBI Taxonomy" id="332524"/>
    <lineage>
        <taxon>Bacteria</taxon>
        <taxon>Bacillati</taxon>
        <taxon>Actinomycetota</taxon>
        <taxon>Actinomycetes</taxon>
        <taxon>Actinomycetales</taxon>
        <taxon>Actinomycetaceae</taxon>
        <taxon>Actinomyces</taxon>
    </lineage>
</organism>
<dbReference type="Gene3D" id="3.40.50.1820">
    <property type="entry name" value="alpha/beta hydrolase"/>
    <property type="match status" value="1"/>
</dbReference>